<proteinExistence type="inferred from homology"/>
<organism evidence="3 4">
    <name type="scientific">Gordonia defluvii</name>
    <dbReference type="NCBI Taxonomy" id="283718"/>
    <lineage>
        <taxon>Bacteria</taxon>
        <taxon>Bacillati</taxon>
        <taxon>Actinomycetota</taxon>
        <taxon>Actinomycetes</taxon>
        <taxon>Mycobacteriales</taxon>
        <taxon>Gordoniaceae</taxon>
        <taxon>Gordonia</taxon>
    </lineage>
</organism>
<evidence type="ECO:0000256" key="1">
    <source>
        <dbReference type="ARBA" id="ARBA00005953"/>
    </source>
</evidence>
<dbReference type="InterPro" id="IPR029069">
    <property type="entry name" value="HotDog_dom_sf"/>
</dbReference>
<dbReference type="PANTHER" id="PTHR31793:SF27">
    <property type="entry name" value="NOVEL THIOESTERASE SUPERFAMILY DOMAIN AND SAPOSIN A-TYPE DOMAIN CONTAINING PROTEIN (0610012H03RIK)"/>
    <property type="match status" value="1"/>
</dbReference>
<keyword evidence="2" id="KW-0378">Hydrolase</keyword>
<sequence length="147" mass="16614">MTDARDEFPVHLRWGDMDALAHINNVQIARLFEQARVEAFNRWFGDARRGIHLLVARQEIEYCAILHYSTEPVRIRCAISAIGRASFEFGYELLDRAGTVCAIAETTVVTTTREGATTAIPDEVRMILDQHRGEPAPFRRRRSGTAG</sequence>
<dbReference type="InterPro" id="IPR050563">
    <property type="entry name" value="4-hydroxybenzoyl-CoA_TE"/>
</dbReference>
<evidence type="ECO:0000313" key="4">
    <source>
        <dbReference type="Proteomes" id="UP001501035"/>
    </source>
</evidence>
<comment type="caution">
    <text evidence="3">The sequence shown here is derived from an EMBL/GenBank/DDBJ whole genome shotgun (WGS) entry which is preliminary data.</text>
</comment>
<gene>
    <name evidence="3" type="ORF">GCM10010528_20590</name>
</gene>
<dbReference type="Gene3D" id="3.10.129.10">
    <property type="entry name" value="Hotdog Thioesterase"/>
    <property type="match status" value="1"/>
</dbReference>
<evidence type="ECO:0000313" key="3">
    <source>
        <dbReference type="EMBL" id="GAA3039948.1"/>
    </source>
</evidence>
<dbReference type="Proteomes" id="UP001501035">
    <property type="component" value="Unassembled WGS sequence"/>
</dbReference>
<comment type="similarity">
    <text evidence="1">Belongs to the 4-hydroxybenzoyl-CoA thioesterase family.</text>
</comment>
<protein>
    <submittedName>
        <fullName evidence="3">Acyl-CoA thioesterase</fullName>
    </submittedName>
</protein>
<keyword evidence="4" id="KW-1185">Reference proteome</keyword>
<reference evidence="4" key="1">
    <citation type="journal article" date="2019" name="Int. J. Syst. Evol. Microbiol.">
        <title>The Global Catalogue of Microorganisms (GCM) 10K type strain sequencing project: providing services to taxonomists for standard genome sequencing and annotation.</title>
        <authorList>
            <consortium name="The Broad Institute Genomics Platform"/>
            <consortium name="The Broad Institute Genome Sequencing Center for Infectious Disease"/>
            <person name="Wu L."/>
            <person name="Ma J."/>
        </authorList>
    </citation>
    <scope>NUCLEOTIDE SEQUENCE [LARGE SCALE GENOMIC DNA]</scope>
    <source>
        <strain evidence="4">JCM 14234</strain>
    </source>
</reference>
<dbReference type="SUPFAM" id="SSF54637">
    <property type="entry name" value="Thioesterase/thiol ester dehydrase-isomerase"/>
    <property type="match status" value="1"/>
</dbReference>
<dbReference type="RefSeq" id="WP_290713192.1">
    <property type="nucleotide sequence ID" value="NZ_BAAAVS010000024.1"/>
</dbReference>
<dbReference type="Pfam" id="PF13279">
    <property type="entry name" value="4HBT_2"/>
    <property type="match status" value="1"/>
</dbReference>
<dbReference type="PANTHER" id="PTHR31793">
    <property type="entry name" value="4-HYDROXYBENZOYL-COA THIOESTERASE FAMILY MEMBER"/>
    <property type="match status" value="1"/>
</dbReference>
<dbReference type="EMBL" id="BAAAVS010000024">
    <property type="protein sequence ID" value="GAA3039948.1"/>
    <property type="molecule type" value="Genomic_DNA"/>
</dbReference>
<accession>A0ABP6LI15</accession>
<evidence type="ECO:0000256" key="2">
    <source>
        <dbReference type="ARBA" id="ARBA00022801"/>
    </source>
</evidence>
<dbReference type="CDD" id="cd00586">
    <property type="entry name" value="4HBT"/>
    <property type="match status" value="1"/>
</dbReference>
<name>A0ABP6LI15_9ACTN</name>